<keyword evidence="2" id="KW-0347">Helicase</keyword>
<name>A0ABV0K9B0_9CYAN</name>
<dbReference type="EMBL" id="JAMPKX010000011">
    <property type="protein sequence ID" value="MEP0949357.1"/>
    <property type="molecule type" value="Genomic_DNA"/>
</dbReference>
<keyword evidence="3" id="KW-0234">DNA repair</keyword>
<keyword evidence="1" id="KW-0227">DNA damage</keyword>
<evidence type="ECO:0000256" key="2">
    <source>
        <dbReference type="ARBA" id="ARBA00022806"/>
    </source>
</evidence>
<protein>
    <recommendedName>
        <fullName evidence="4">PD-(D/E)XK endonuclease-like domain-containing protein</fullName>
    </recommendedName>
</protein>
<organism evidence="5 6">
    <name type="scientific">Leptolyngbya subtilissima DQ-A4</name>
    <dbReference type="NCBI Taxonomy" id="2933933"/>
    <lineage>
        <taxon>Bacteria</taxon>
        <taxon>Bacillati</taxon>
        <taxon>Cyanobacteriota</taxon>
        <taxon>Cyanophyceae</taxon>
        <taxon>Leptolyngbyales</taxon>
        <taxon>Leptolyngbyaceae</taxon>
        <taxon>Leptolyngbya group</taxon>
        <taxon>Leptolyngbya</taxon>
    </lineage>
</organism>
<accession>A0ABV0K9B0</accession>
<keyword evidence="2" id="KW-0547">Nucleotide-binding</keyword>
<comment type="caution">
    <text evidence="5">The sequence shown here is derived from an EMBL/GenBank/DDBJ whole genome shotgun (WGS) entry which is preliminary data.</text>
</comment>
<sequence>MVHQLPRYVAKRVRRDRKMLYEIEGRCYPGVTTVLSATKPQESRDALQRWRQRVGVEAAQQISGKASSAGTRLHKQIAAYLNGAAVEIPADLEGYWQSILPVLDQVDEVLLVEGAVWHLAGFVGIPDALVVVKGELHLCDWKTALRPKQPQWLGDYFLQIAAYREAAHQVYADVGLVVQKGLVAIALADQPAQLFEVSLDDMDEHWREFEGRLREFERRRRWMGGGVDGG</sequence>
<dbReference type="InterPro" id="IPR011604">
    <property type="entry name" value="PDDEXK-like_dom_sf"/>
</dbReference>
<evidence type="ECO:0000259" key="4">
    <source>
        <dbReference type="Pfam" id="PF12705"/>
    </source>
</evidence>
<dbReference type="Proteomes" id="UP001482513">
    <property type="component" value="Unassembled WGS sequence"/>
</dbReference>
<dbReference type="Pfam" id="PF12705">
    <property type="entry name" value="PDDEXK_1"/>
    <property type="match status" value="1"/>
</dbReference>
<dbReference type="Gene3D" id="3.90.320.10">
    <property type="match status" value="1"/>
</dbReference>
<gene>
    <name evidence="5" type="ORF">NC992_20925</name>
</gene>
<evidence type="ECO:0000256" key="1">
    <source>
        <dbReference type="ARBA" id="ARBA00022763"/>
    </source>
</evidence>
<dbReference type="PANTHER" id="PTHR31340:SF3">
    <property type="entry name" value="MITOCHONDRIAL GENOME MAINTENANCE EXONUCLEASE 1"/>
    <property type="match status" value="1"/>
</dbReference>
<dbReference type="RefSeq" id="WP_199325902.1">
    <property type="nucleotide sequence ID" value="NZ_JAMPKX010000011.1"/>
</dbReference>
<dbReference type="PANTHER" id="PTHR31340">
    <property type="entry name" value="MITOCHONDRIAL GENOME MAINTENANCE EXONUCLEASE 1"/>
    <property type="match status" value="1"/>
</dbReference>
<dbReference type="InterPro" id="IPR038726">
    <property type="entry name" value="PDDEXK_AddAB-type"/>
</dbReference>
<evidence type="ECO:0000313" key="5">
    <source>
        <dbReference type="EMBL" id="MEP0949357.1"/>
    </source>
</evidence>
<keyword evidence="2" id="KW-0067">ATP-binding</keyword>
<proteinExistence type="predicted"/>
<keyword evidence="2" id="KW-0378">Hydrolase</keyword>
<evidence type="ECO:0000313" key="6">
    <source>
        <dbReference type="Proteomes" id="UP001482513"/>
    </source>
</evidence>
<feature type="domain" description="PD-(D/E)XK endonuclease-like" evidence="4">
    <location>
        <begin position="67"/>
        <end position="208"/>
    </location>
</feature>
<keyword evidence="6" id="KW-1185">Reference proteome</keyword>
<evidence type="ECO:0000256" key="3">
    <source>
        <dbReference type="ARBA" id="ARBA00023204"/>
    </source>
</evidence>
<reference evidence="5 6" key="1">
    <citation type="submission" date="2022-04" db="EMBL/GenBank/DDBJ databases">
        <title>Positive selection, recombination, and allopatry shape intraspecific diversity of widespread and dominant cyanobacteria.</title>
        <authorList>
            <person name="Wei J."/>
            <person name="Shu W."/>
            <person name="Hu C."/>
        </authorList>
    </citation>
    <scope>NUCLEOTIDE SEQUENCE [LARGE SCALE GENOMIC DNA]</scope>
    <source>
        <strain evidence="5 6">DQ-A4</strain>
    </source>
</reference>